<feature type="transmembrane region" description="Helical" evidence="1">
    <location>
        <begin position="378"/>
        <end position="394"/>
    </location>
</feature>
<feature type="transmembrane region" description="Helical" evidence="1">
    <location>
        <begin position="55"/>
        <end position="72"/>
    </location>
</feature>
<evidence type="ECO:0000313" key="3">
    <source>
        <dbReference type="Proteomes" id="UP000284109"/>
    </source>
</evidence>
<dbReference type="Proteomes" id="UP000284109">
    <property type="component" value="Unassembled WGS sequence"/>
</dbReference>
<organism evidence="2 3">
    <name type="scientific">Bombilactobacillus bombi</name>
    <dbReference type="NCBI Taxonomy" id="1303590"/>
    <lineage>
        <taxon>Bacteria</taxon>
        <taxon>Bacillati</taxon>
        <taxon>Bacillota</taxon>
        <taxon>Bacilli</taxon>
        <taxon>Lactobacillales</taxon>
        <taxon>Lactobacillaceae</taxon>
        <taxon>Bombilactobacillus</taxon>
    </lineage>
</organism>
<keyword evidence="1" id="KW-0472">Membrane</keyword>
<dbReference type="AlphaFoldDB" id="A0A3R6VIK0"/>
<keyword evidence="1" id="KW-0812">Transmembrane</keyword>
<dbReference type="OrthoDB" id="2447941at2"/>
<dbReference type="EMBL" id="QOCR01000004">
    <property type="protein sequence ID" value="RHW49568.1"/>
    <property type="molecule type" value="Genomic_DNA"/>
</dbReference>
<feature type="transmembrane region" description="Helical" evidence="1">
    <location>
        <begin position="105"/>
        <end position="124"/>
    </location>
</feature>
<gene>
    <name evidence="2" type="ORF">DS831_05215</name>
</gene>
<reference evidence="2 3" key="1">
    <citation type="submission" date="2018-07" db="EMBL/GenBank/DDBJ databases">
        <title>Genome sequences of six Lactobacillus spp. isolated from bumble bee guts.</title>
        <authorList>
            <person name="Motta E.V.S."/>
            <person name="Moran N.A."/>
        </authorList>
    </citation>
    <scope>NUCLEOTIDE SEQUENCE [LARGE SCALE GENOMIC DNA]</scope>
    <source>
        <strain evidence="2 3">BI-1.1</strain>
    </source>
</reference>
<dbReference type="RefSeq" id="WP_118901066.1">
    <property type="nucleotide sequence ID" value="NZ_QOCR01000004.1"/>
</dbReference>
<feature type="transmembrane region" description="Helical" evidence="1">
    <location>
        <begin position="130"/>
        <end position="149"/>
    </location>
</feature>
<dbReference type="GO" id="GO:0016020">
    <property type="term" value="C:membrane"/>
    <property type="evidence" value="ECO:0007669"/>
    <property type="project" value="InterPro"/>
</dbReference>
<evidence type="ECO:0008006" key="4">
    <source>
        <dbReference type="Google" id="ProtNLM"/>
    </source>
</evidence>
<keyword evidence="1" id="KW-1133">Transmembrane helix</keyword>
<sequence length="404" mass="46621">MKSLWQQRFIAHIREQSKFLKLVFNEYFIIAIIFMIGAVGFWYSQALDTLPANSWWTKPVAIIIMGIVTLLFQPVTLLQSADTTFLLPQEKSLPRYLAAARNYSLLLPCASLLLTGFFLTPFLARGASFTISQVILLTLTSVLLAVAVITNQLSSLYNHHTLNYLRGENIGGVLILLAISTYLNSWLALILAIIWLAVSEYRWHLWFKTHVFNWNLAITKEKGRSYQLKRFYNLFTDVPGIASKIARRQWLDWLFKPIALQQQNTYLYLFMRGFIRNTEYSGLFLRLTIVALLLIYAIHNYLLITIIVALFLYLVEFQLLPLYKNYDAIVLTQIYPLTPMQKQQSFKKLLVGVLSLQWLLMAIALVICHGIAIEVLVPLFVSLLMVGFLVELYLPRQLKKLNKN</sequence>
<feature type="transmembrane region" description="Helical" evidence="1">
    <location>
        <begin position="170"/>
        <end position="198"/>
    </location>
</feature>
<keyword evidence="3" id="KW-1185">Reference proteome</keyword>
<accession>A0A3R6VIK0</accession>
<dbReference type="PIRSF" id="PIRSF037259">
    <property type="entry name" value="EcsB_ABC"/>
    <property type="match status" value="1"/>
</dbReference>
<feature type="transmembrane region" description="Helical" evidence="1">
    <location>
        <begin position="20"/>
        <end position="43"/>
    </location>
</feature>
<protein>
    <recommendedName>
        <fullName evidence="4">ABC transporter permease</fullName>
    </recommendedName>
</protein>
<comment type="caution">
    <text evidence="2">The sequence shown here is derived from an EMBL/GenBank/DDBJ whole genome shotgun (WGS) entry which is preliminary data.</text>
</comment>
<dbReference type="Pfam" id="PF05975">
    <property type="entry name" value="EcsB"/>
    <property type="match status" value="1"/>
</dbReference>
<evidence type="ECO:0000256" key="1">
    <source>
        <dbReference type="SAM" id="Phobius"/>
    </source>
</evidence>
<name>A0A3R6VIK0_9LACO</name>
<feature type="transmembrane region" description="Helical" evidence="1">
    <location>
        <begin position="289"/>
        <end position="315"/>
    </location>
</feature>
<dbReference type="InterPro" id="IPR010288">
    <property type="entry name" value="EcsB_ABC"/>
</dbReference>
<feature type="transmembrane region" description="Helical" evidence="1">
    <location>
        <begin position="349"/>
        <end position="372"/>
    </location>
</feature>
<evidence type="ECO:0000313" key="2">
    <source>
        <dbReference type="EMBL" id="RHW49568.1"/>
    </source>
</evidence>
<proteinExistence type="predicted"/>